<dbReference type="EMBL" id="LR796604">
    <property type="protein sequence ID" value="CAB4153530.1"/>
    <property type="molecule type" value="Genomic_DNA"/>
</dbReference>
<gene>
    <name evidence="1" type="ORF">UFOVP641_5</name>
</gene>
<sequence>MPIMKARGPRGGKGFKYGKHGHVYPTKAGAIKQMVAIKISQGKIKPKKKQ</sequence>
<evidence type="ECO:0000313" key="1">
    <source>
        <dbReference type="EMBL" id="CAB4153530.1"/>
    </source>
</evidence>
<proteinExistence type="predicted"/>
<accession>A0A6J5N8V8</accession>
<reference evidence="1" key="1">
    <citation type="submission" date="2020-04" db="EMBL/GenBank/DDBJ databases">
        <authorList>
            <person name="Chiriac C."/>
            <person name="Salcher M."/>
            <person name="Ghai R."/>
            <person name="Kavagutti S V."/>
        </authorList>
    </citation>
    <scope>NUCLEOTIDE SEQUENCE</scope>
</reference>
<protein>
    <submittedName>
        <fullName evidence="1">Uncharacterized protein</fullName>
    </submittedName>
</protein>
<name>A0A6J5N8V8_9CAUD</name>
<organism evidence="1">
    <name type="scientific">uncultured Caudovirales phage</name>
    <dbReference type="NCBI Taxonomy" id="2100421"/>
    <lineage>
        <taxon>Viruses</taxon>
        <taxon>Duplodnaviria</taxon>
        <taxon>Heunggongvirae</taxon>
        <taxon>Uroviricota</taxon>
        <taxon>Caudoviricetes</taxon>
        <taxon>Peduoviridae</taxon>
        <taxon>Maltschvirus</taxon>
        <taxon>Maltschvirus maltsch</taxon>
    </lineage>
</organism>